<comment type="caution">
    <text evidence="1">The sequence shown here is derived from an EMBL/GenBank/DDBJ whole genome shotgun (WGS) entry which is preliminary data.</text>
</comment>
<proteinExistence type="predicted"/>
<feature type="non-terminal residue" evidence="1">
    <location>
        <position position="1"/>
    </location>
</feature>
<gene>
    <name evidence="1" type="ORF">DHETER_LOCUS10669</name>
</gene>
<protein>
    <submittedName>
        <fullName evidence="1">16742_t:CDS:1</fullName>
    </submittedName>
</protein>
<name>A0ACA9P2M7_9GLOM</name>
<keyword evidence="2" id="KW-1185">Reference proteome</keyword>
<accession>A0ACA9P2M7</accession>
<dbReference type="EMBL" id="CAJVPU010021438">
    <property type="protein sequence ID" value="CAG8681315.1"/>
    <property type="molecule type" value="Genomic_DNA"/>
</dbReference>
<reference evidence="1" key="1">
    <citation type="submission" date="2021-06" db="EMBL/GenBank/DDBJ databases">
        <authorList>
            <person name="Kallberg Y."/>
            <person name="Tangrot J."/>
            <person name="Rosling A."/>
        </authorList>
    </citation>
    <scope>NUCLEOTIDE SEQUENCE</scope>
    <source>
        <strain evidence="1">IL203A</strain>
    </source>
</reference>
<organism evidence="1 2">
    <name type="scientific">Dentiscutata heterogama</name>
    <dbReference type="NCBI Taxonomy" id="1316150"/>
    <lineage>
        <taxon>Eukaryota</taxon>
        <taxon>Fungi</taxon>
        <taxon>Fungi incertae sedis</taxon>
        <taxon>Mucoromycota</taxon>
        <taxon>Glomeromycotina</taxon>
        <taxon>Glomeromycetes</taxon>
        <taxon>Diversisporales</taxon>
        <taxon>Gigasporaceae</taxon>
        <taxon>Dentiscutata</taxon>
    </lineage>
</organism>
<dbReference type="Proteomes" id="UP000789702">
    <property type="component" value="Unassembled WGS sequence"/>
</dbReference>
<sequence>LRMLTYKMLKSRRNAKLKQALKEHKARFMRLERRDKGKANLIVKLDDDIKEIK</sequence>
<evidence type="ECO:0000313" key="1">
    <source>
        <dbReference type="EMBL" id="CAG8681315.1"/>
    </source>
</evidence>
<evidence type="ECO:0000313" key="2">
    <source>
        <dbReference type="Proteomes" id="UP000789702"/>
    </source>
</evidence>